<sequence length="282" mass="32699">MENLESLDDMFSNRYNKPFYKCDDNEIPQDKKIAVKEKSKKNEKVTPEDNNDKNVNIGLSEKECDITKTNTEINTTIAPQKQNPSPIPILDPLSVVIKLAILSNKSVGTKILIKDNIVHIQEPGIFQGISRYINKTNRNDLQYLYNPIQLACHQFLNKEYRNKTPKIVDLFICAQKGIIRLIETYQGNSVIILCLNYYYAIIDNYVKQHYLSIFRHDELTKLYNEPLVFQLNSVWTSDKIKMILDIIRFLNDDTMANDNVKSLDVFIQNIDKITQGILLLHV</sequence>
<protein>
    <submittedName>
        <fullName evidence="2">Uncharacterized protein</fullName>
    </submittedName>
</protein>
<dbReference type="AlphaFoldDB" id="A0A6C0JQB7"/>
<dbReference type="EMBL" id="MN740430">
    <property type="protein sequence ID" value="QHU06048.1"/>
    <property type="molecule type" value="Genomic_DNA"/>
</dbReference>
<accession>A0A6C0JQB7</accession>
<reference evidence="2" key="1">
    <citation type="journal article" date="2020" name="Nature">
        <title>Giant virus diversity and host interactions through global metagenomics.</title>
        <authorList>
            <person name="Schulz F."/>
            <person name="Roux S."/>
            <person name="Paez-Espino D."/>
            <person name="Jungbluth S."/>
            <person name="Walsh D.A."/>
            <person name="Denef V.J."/>
            <person name="McMahon K.D."/>
            <person name="Konstantinidis K.T."/>
            <person name="Eloe-Fadrosh E.A."/>
            <person name="Kyrpides N.C."/>
            <person name="Woyke T."/>
        </authorList>
    </citation>
    <scope>NUCLEOTIDE SEQUENCE</scope>
    <source>
        <strain evidence="2">GVMAG-M-3300027747-57</strain>
    </source>
</reference>
<proteinExistence type="predicted"/>
<evidence type="ECO:0000313" key="2">
    <source>
        <dbReference type="EMBL" id="QHU06048.1"/>
    </source>
</evidence>
<feature type="compositionally biased region" description="Basic and acidic residues" evidence="1">
    <location>
        <begin position="34"/>
        <end position="52"/>
    </location>
</feature>
<name>A0A6C0JQB7_9ZZZZ</name>
<feature type="region of interest" description="Disordered" evidence="1">
    <location>
        <begin position="34"/>
        <end position="56"/>
    </location>
</feature>
<evidence type="ECO:0000256" key="1">
    <source>
        <dbReference type="SAM" id="MobiDB-lite"/>
    </source>
</evidence>
<organism evidence="2">
    <name type="scientific">viral metagenome</name>
    <dbReference type="NCBI Taxonomy" id="1070528"/>
    <lineage>
        <taxon>unclassified sequences</taxon>
        <taxon>metagenomes</taxon>
        <taxon>organismal metagenomes</taxon>
    </lineage>
</organism>